<reference evidence="2" key="1">
    <citation type="journal article" date="2022" name="Mol. Ecol. Resour.">
        <title>The genomes of chicory, endive, great burdock and yacon provide insights into Asteraceae palaeo-polyploidization history and plant inulin production.</title>
        <authorList>
            <person name="Fan W."/>
            <person name="Wang S."/>
            <person name="Wang H."/>
            <person name="Wang A."/>
            <person name="Jiang F."/>
            <person name="Liu H."/>
            <person name="Zhao H."/>
            <person name="Xu D."/>
            <person name="Zhang Y."/>
        </authorList>
    </citation>
    <scope>NUCLEOTIDE SEQUENCE [LARGE SCALE GENOMIC DNA]</scope>
    <source>
        <strain evidence="2">cv. Yunnan</strain>
    </source>
</reference>
<dbReference type="Proteomes" id="UP001056120">
    <property type="component" value="Linkage Group LG03"/>
</dbReference>
<dbReference type="EMBL" id="CM042020">
    <property type="protein sequence ID" value="KAI3820339.1"/>
    <property type="molecule type" value="Genomic_DNA"/>
</dbReference>
<proteinExistence type="predicted"/>
<evidence type="ECO:0000313" key="2">
    <source>
        <dbReference type="Proteomes" id="UP001056120"/>
    </source>
</evidence>
<comment type="caution">
    <text evidence="1">The sequence shown here is derived from an EMBL/GenBank/DDBJ whole genome shotgun (WGS) entry which is preliminary data.</text>
</comment>
<gene>
    <name evidence="1" type="ORF">L1987_07885</name>
</gene>
<keyword evidence="2" id="KW-1185">Reference proteome</keyword>
<name>A0ACB9JJH7_9ASTR</name>
<reference evidence="1 2" key="2">
    <citation type="journal article" date="2022" name="Mol. Ecol. Resour.">
        <title>The genomes of chicory, endive, great burdock and yacon provide insights into Asteraceae paleo-polyploidization history and plant inulin production.</title>
        <authorList>
            <person name="Fan W."/>
            <person name="Wang S."/>
            <person name="Wang H."/>
            <person name="Wang A."/>
            <person name="Jiang F."/>
            <person name="Liu H."/>
            <person name="Zhao H."/>
            <person name="Xu D."/>
            <person name="Zhang Y."/>
        </authorList>
    </citation>
    <scope>NUCLEOTIDE SEQUENCE [LARGE SCALE GENOMIC DNA]</scope>
    <source>
        <strain evidence="2">cv. Yunnan</strain>
        <tissue evidence="1">Leaves</tissue>
    </source>
</reference>
<accession>A0ACB9JJH7</accession>
<organism evidence="1 2">
    <name type="scientific">Smallanthus sonchifolius</name>
    <dbReference type="NCBI Taxonomy" id="185202"/>
    <lineage>
        <taxon>Eukaryota</taxon>
        <taxon>Viridiplantae</taxon>
        <taxon>Streptophyta</taxon>
        <taxon>Embryophyta</taxon>
        <taxon>Tracheophyta</taxon>
        <taxon>Spermatophyta</taxon>
        <taxon>Magnoliopsida</taxon>
        <taxon>eudicotyledons</taxon>
        <taxon>Gunneridae</taxon>
        <taxon>Pentapetalae</taxon>
        <taxon>asterids</taxon>
        <taxon>campanulids</taxon>
        <taxon>Asterales</taxon>
        <taxon>Asteraceae</taxon>
        <taxon>Asteroideae</taxon>
        <taxon>Heliantheae alliance</taxon>
        <taxon>Millerieae</taxon>
        <taxon>Smallanthus</taxon>
    </lineage>
</organism>
<evidence type="ECO:0000313" key="1">
    <source>
        <dbReference type="EMBL" id="KAI3820339.1"/>
    </source>
</evidence>
<sequence length="385" mass="44909">MPTNYYRSSSSSITRIRRSILSMKQDSAAHSIDNYTHQFTSQEHELEAFQKEVTQRFHKLSLVESHELLSVSWISKILDVFLCCQEQFRVVLTNNKSYLSKQPMEKSIFDYFERSVKGLDICNAIRDGIDEMRQWQKQLEIVLYVLGNQSALGESQFRRAKRVLDNLENKIVDEKESSSNLAQRNRSIDQKDLKNQGHRCSKQSRSLSWPASRQLLAMGNNIVVPKGNDIIATNGLVSAIYTMTRVLHFVMWALVVAITCKDHGLQSHFNNTLKNFAWWVPMNSLEERILQEYKKRDKSNSCGLLKEIHMIESFACFMNRFIDSVQFPLTKEHKEEAKKRFEELKIVYESLKNGLDPLERQVRSVFHQIILCRIEGLNSNTRRHN</sequence>
<protein>
    <submittedName>
        <fullName evidence="1">Uncharacterized protein</fullName>
    </submittedName>
</protein>